<evidence type="ECO:0000256" key="4">
    <source>
        <dbReference type="PROSITE-ProRule" id="PRU00169"/>
    </source>
</evidence>
<feature type="domain" description="Response regulatory" evidence="5">
    <location>
        <begin position="6"/>
        <end position="124"/>
    </location>
</feature>
<comment type="caution">
    <text evidence="6">The sequence shown here is derived from an EMBL/GenBank/DDBJ whole genome shotgun (WGS) entry which is preliminary data.</text>
</comment>
<dbReference type="PANTHER" id="PTHR45566">
    <property type="entry name" value="HTH-TYPE TRANSCRIPTIONAL REGULATOR YHJB-RELATED"/>
    <property type="match status" value="1"/>
</dbReference>
<dbReference type="SMART" id="SM00448">
    <property type="entry name" value="REC"/>
    <property type="match status" value="1"/>
</dbReference>
<dbReference type="InterPro" id="IPR058245">
    <property type="entry name" value="NreC/VraR/RcsB-like_REC"/>
</dbReference>
<evidence type="ECO:0000313" key="7">
    <source>
        <dbReference type="Proteomes" id="UP000886886"/>
    </source>
</evidence>
<evidence type="ECO:0000256" key="3">
    <source>
        <dbReference type="ARBA" id="ARBA00024867"/>
    </source>
</evidence>
<dbReference type="GO" id="GO:0000160">
    <property type="term" value="P:phosphorelay signal transduction system"/>
    <property type="evidence" value="ECO:0007669"/>
    <property type="project" value="InterPro"/>
</dbReference>
<evidence type="ECO:0000256" key="1">
    <source>
        <dbReference type="ARBA" id="ARBA00018672"/>
    </source>
</evidence>
<accession>A0A9D0ZUZ9</accession>
<keyword evidence="4" id="KW-0597">Phosphoprotein</keyword>
<dbReference type="Proteomes" id="UP000886886">
    <property type="component" value="Unassembled WGS sequence"/>
</dbReference>
<dbReference type="InterPro" id="IPR051015">
    <property type="entry name" value="EvgA-like"/>
</dbReference>
<dbReference type="InterPro" id="IPR016032">
    <property type="entry name" value="Sig_transdc_resp-reg_C-effctor"/>
</dbReference>
<feature type="modified residue" description="4-aspartylphosphate" evidence="4">
    <location>
        <position position="57"/>
    </location>
</feature>
<reference evidence="6" key="1">
    <citation type="submission" date="2020-10" db="EMBL/GenBank/DDBJ databases">
        <authorList>
            <person name="Gilroy R."/>
        </authorList>
    </citation>
    <scope>NUCLEOTIDE SEQUENCE</scope>
    <source>
        <strain evidence="6">ChiSjej3B21-11622</strain>
    </source>
</reference>
<dbReference type="CDD" id="cd17535">
    <property type="entry name" value="REC_NarL-like"/>
    <property type="match status" value="1"/>
</dbReference>
<comment type="function">
    <text evidence="3">May play the central regulatory role in sporulation. It may be an element of the effector pathway responsible for the activation of sporulation genes in response to nutritional stress. Spo0A may act in concert with spo0H (a sigma factor) to control the expression of some genes that are critical to the sporulation process.</text>
</comment>
<gene>
    <name evidence="6" type="ORF">IAB26_01360</name>
</gene>
<reference evidence="6" key="2">
    <citation type="journal article" date="2021" name="PeerJ">
        <title>Extensive microbial diversity within the chicken gut microbiome revealed by metagenomics and culture.</title>
        <authorList>
            <person name="Gilroy R."/>
            <person name="Ravi A."/>
            <person name="Getino M."/>
            <person name="Pursley I."/>
            <person name="Horton D.L."/>
            <person name="Alikhan N.F."/>
            <person name="Baker D."/>
            <person name="Gharbi K."/>
            <person name="Hall N."/>
            <person name="Watson M."/>
            <person name="Adriaenssens E.M."/>
            <person name="Foster-Nyarko E."/>
            <person name="Jarju S."/>
            <person name="Secka A."/>
            <person name="Antonio M."/>
            <person name="Oren A."/>
            <person name="Chaudhuri R.R."/>
            <person name="La Ragione R."/>
            <person name="Hildebrand F."/>
            <person name="Pallen M.J."/>
        </authorList>
    </citation>
    <scope>NUCLEOTIDE SEQUENCE</scope>
    <source>
        <strain evidence="6">ChiSjej3B21-11622</strain>
    </source>
</reference>
<name>A0A9D0ZUZ9_9FIRM</name>
<dbReference type="InterPro" id="IPR011006">
    <property type="entry name" value="CheY-like_superfamily"/>
</dbReference>
<evidence type="ECO:0000259" key="5">
    <source>
        <dbReference type="PROSITE" id="PS50110"/>
    </source>
</evidence>
<dbReference type="GO" id="GO:0006355">
    <property type="term" value="P:regulation of DNA-templated transcription"/>
    <property type="evidence" value="ECO:0007669"/>
    <property type="project" value="InterPro"/>
</dbReference>
<dbReference type="SUPFAM" id="SSF46894">
    <property type="entry name" value="C-terminal effector domain of the bipartite response regulators"/>
    <property type="match status" value="1"/>
</dbReference>
<dbReference type="EMBL" id="DVFT01000019">
    <property type="protein sequence ID" value="HIQ95188.1"/>
    <property type="molecule type" value="Genomic_DNA"/>
</dbReference>
<dbReference type="Gene3D" id="3.40.50.2300">
    <property type="match status" value="1"/>
</dbReference>
<dbReference type="GO" id="GO:0003677">
    <property type="term" value="F:DNA binding"/>
    <property type="evidence" value="ECO:0007669"/>
    <property type="project" value="UniProtKB-KW"/>
</dbReference>
<dbReference type="Pfam" id="PF00072">
    <property type="entry name" value="Response_reg"/>
    <property type="match status" value="1"/>
</dbReference>
<dbReference type="InterPro" id="IPR001789">
    <property type="entry name" value="Sig_transdc_resp-reg_receiver"/>
</dbReference>
<organism evidence="6 7">
    <name type="scientific">Candidatus Limivivens merdigallinarum</name>
    <dbReference type="NCBI Taxonomy" id="2840859"/>
    <lineage>
        <taxon>Bacteria</taxon>
        <taxon>Bacillati</taxon>
        <taxon>Bacillota</taxon>
        <taxon>Clostridia</taxon>
        <taxon>Lachnospirales</taxon>
        <taxon>Lachnospiraceae</taxon>
        <taxon>Lachnospiraceae incertae sedis</taxon>
        <taxon>Candidatus Limivivens</taxon>
    </lineage>
</organism>
<dbReference type="PANTHER" id="PTHR45566:SF2">
    <property type="entry name" value="NARL SUBFAMILY"/>
    <property type="match status" value="1"/>
</dbReference>
<sequence length="196" mass="21730">MDDVVRIMIVEDDEDFIFLMKKMLEKEPKIHLAATCSRKEDAVHLAMSVKPKIVLMDLNLGGSNSDGIAVSREIRLLTDAKVLILTAFDSPEMVLKAAKEAFASGYVFKSQPKLLVETILALAEGYTAQEYLIASAALSCLSEAEMGVFQIMMGKNLKLQSSPKTIANQKTKILRKLGLDNQKELLHIFGLFKKNP</sequence>
<dbReference type="AlphaFoldDB" id="A0A9D0ZUZ9"/>
<dbReference type="SUPFAM" id="SSF52172">
    <property type="entry name" value="CheY-like"/>
    <property type="match status" value="1"/>
</dbReference>
<proteinExistence type="predicted"/>
<evidence type="ECO:0000313" key="6">
    <source>
        <dbReference type="EMBL" id="HIQ95188.1"/>
    </source>
</evidence>
<keyword evidence="2" id="KW-0238">DNA-binding</keyword>
<evidence type="ECO:0000256" key="2">
    <source>
        <dbReference type="ARBA" id="ARBA00023125"/>
    </source>
</evidence>
<protein>
    <recommendedName>
        <fullName evidence="1">Stage 0 sporulation protein A homolog</fullName>
    </recommendedName>
</protein>
<dbReference type="PROSITE" id="PS50110">
    <property type="entry name" value="RESPONSE_REGULATORY"/>
    <property type="match status" value="1"/>
</dbReference>